<evidence type="ECO:0000313" key="3">
    <source>
        <dbReference type="EMBL" id="PJJ54174.1"/>
    </source>
</evidence>
<dbReference type="AlphaFoldDB" id="A0A2M9B8B2"/>
<keyword evidence="4" id="KW-1185">Reference proteome</keyword>
<evidence type="ECO:0000313" key="4">
    <source>
        <dbReference type="Proteomes" id="UP000230842"/>
    </source>
</evidence>
<evidence type="ECO:0000256" key="1">
    <source>
        <dbReference type="SAM" id="MobiDB-lite"/>
    </source>
</evidence>
<proteinExistence type="predicted"/>
<sequence length="238" mass="24854">MRRVGGVTLVGLGVLLVLVATSVAVALGPDDQVRTGPHAIEVSDRAIATAPGVLAYAGPQVSVVADLGDERPVFIGLAHPVDVDDYLGGTAHEEVATFALPWEVSTDDVDGDPYLPAAPTALDWWWADAAGVGKAELRFDLPSDSASLAVLALGDGDLEGLRISAAYEWPGGFGIAVGSAAAGIGLVGIGLALLRVRPFVRRRRADPAALADDEWEVPWPETDPADTDTLDDFLEEVR</sequence>
<evidence type="ECO:0000256" key="2">
    <source>
        <dbReference type="SAM" id="Phobius"/>
    </source>
</evidence>
<dbReference type="RefSeq" id="WP_100415393.1">
    <property type="nucleotide sequence ID" value="NZ_PGEZ01000002.1"/>
</dbReference>
<reference evidence="3 4" key="1">
    <citation type="submission" date="2017-11" db="EMBL/GenBank/DDBJ databases">
        <title>Genomic Encyclopedia of Archaeal and Bacterial Type Strains, Phase II (KMG-II): From Individual Species to Whole Genera.</title>
        <authorList>
            <person name="Goeker M."/>
        </authorList>
    </citation>
    <scope>NUCLEOTIDE SEQUENCE [LARGE SCALE GENOMIC DNA]</scope>
    <source>
        <strain evidence="3 4">DSM 27763</strain>
    </source>
</reference>
<name>A0A2M9B8B2_9ACTN</name>
<feature type="compositionally biased region" description="Acidic residues" evidence="1">
    <location>
        <begin position="223"/>
        <end position="238"/>
    </location>
</feature>
<dbReference type="Proteomes" id="UP000230842">
    <property type="component" value="Unassembled WGS sequence"/>
</dbReference>
<dbReference type="EMBL" id="PGEZ01000002">
    <property type="protein sequence ID" value="PJJ54174.1"/>
    <property type="molecule type" value="Genomic_DNA"/>
</dbReference>
<feature type="region of interest" description="Disordered" evidence="1">
    <location>
        <begin position="212"/>
        <end position="238"/>
    </location>
</feature>
<keyword evidence="2" id="KW-0812">Transmembrane</keyword>
<protein>
    <submittedName>
        <fullName evidence="3">Uncharacterized protein</fullName>
    </submittedName>
</protein>
<gene>
    <name evidence="3" type="ORF">CLV56_3678</name>
</gene>
<feature type="transmembrane region" description="Helical" evidence="2">
    <location>
        <begin position="172"/>
        <end position="194"/>
    </location>
</feature>
<comment type="caution">
    <text evidence="3">The sequence shown here is derived from an EMBL/GenBank/DDBJ whole genome shotgun (WGS) entry which is preliminary data.</text>
</comment>
<keyword evidence="2" id="KW-1133">Transmembrane helix</keyword>
<accession>A0A2M9B8B2</accession>
<organism evidence="3 4">
    <name type="scientific">Mumia flava</name>
    <dbReference type="NCBI Taxonomy" id="1348852"/>
    <lineage>
        <taxon>Bacteria</taxon>
        <taxon>Bacillati</taxon>
        <taxon>Actinomycetota</taxon>
        <taxon>Actinomycetes</taxon>
        <taxon>Propionibacteriales</taxon>
        <taxon>Nocardioidaceae</taxon>
        <taxon>Mumia</taxon>
    </lineage>
</organism>
<dbReference type="OrthoDB" id="4827453at2"/>
<keyword evidence="2" id="KW-0472">Membrane</keyword>